<evidence type="ECO:0000259" key="6">
    <source>
        <dbReference type="PROSITE" id="PS50893"/>
    </source>
</evidence>
<organism evidence="7 8">
    <name type="scientific">Okeania hirsuta</name>
    <dbReference type="NCBI Taxonomy" id="1458930"/>
    <lineage>
        <taxon>Bacteria</taxon>
        <taxon>Bacillati</taxon>
        <taxon>Cyanobacteriota</taxon>
        <taxon>Cyanophyceae</taxon>
        <taxon>Oscillatoriophycideae</taxon>
        <taxon>Oscillatoriales</taxon>
        <taxon>Microcoleaceae</taxon>
        <taxon>Okeania</taxon>
    </lineage>
</organism>
<evidence type="ECO:0000256" key="4">
    <source>
        <dbReference type="ARBA" id="ARBA00022741"/>
    </source>
</evidence>
<dbReference type="GO" id="GO:0005886">
    <property type="term" value="C:plasma membrane"/>
    <property type="evidence" value="ECO:0007669"/>
    <property type="project" value="UniProtKB-SubCell"/>
</dbReference>
<gene>
    <name evidence="7" type="ORF">D5R40_07865</name>
</gene>
<evidence type="ECO:0000256" key="1">
    <source>
        <dbReference type="ARBA" id="ARBA00004417"/>
    </source>
</evidence>
<comment type="subcellular location">
    <subcellularLocation>
        <location evidence="1">Cell inner membrane</location>
        <topology evidence="1">Peripheral membrane protein</topology>
    </subcellularLocation>
</comment>
<keyword evidence="5 7" id="KW-0067">ATP-binding</keyword>
<evidence type="ECO:0000313" key="7">
    <source>
        <dbReference type="EMBL" id="RQH48280.1"/>
    </source>
</evidence>
<dbReference type="RefSeq" id="WP_124145877.1">
    <property type="nucleotide sequence ID" value="NZ_CAWOKI010000127.1"/>
</dbReference>
<comment type="similarity">
    <text evidence="2">Belongs to the ABC transporter superfamily. Nitrate/nitrite/cyanate uptake transporter (NitT) (TC 3.A.1.16) family.</text>
</comment>
<dbReference type="PROSITE" id="PS00211">
    <property type="entry name" value="ABC_TRANSPORTER_1"/>
    <property type="match status" value="1"/>
</dbReference>
<reference evidence="7 8" key="1">
    <citation type="journal article" date="2018" name="ACS Chem. Biol.">
        <title>Ketoreductase domain dysfunction expands chemodiversity: malyngamide biosynthesis in the cyanobacterium Okeania hirsuta.</title>
        <authorList>
            <person name="Moss N.A."/>
            <person name="Leao T."/>
            <person name="Rankin M."/>
            <person name="McCullough T.M."/>
            <person name="Qu P."/>
            <person name="Korobeynikov A."/>
            <person name="Smith J.L."/>
            <person name="Gerwick L."/>
            <person name="Gerwick W.H."/>
        </authorList>
    </citation>
    <scope>NUCLEOTIDE SEQUENCE [LARGE SCALE GENOMIC DNA]</scope>
    <source>
        <strain evidence="7 8">PAB10Feb10-1</strain>
    </source>
</reference>
<protein>
    <submittedName>
        <fullName evidence="7">ABC transporter ATP-binding protein</fullName>
    </submittedName>
</protein>
<dbReference type="OrthoDB" id="450403at2"/>
<keyword evidence="3" id="KW-0813">Transport</keyword>
<dbReference type="InterPro" id="IPR050166">
    <property type="entry name" value="ABC_transporter_ATP-bind"/>
</dbReference>
<dbReference type="InterPro" id="IPR003593">
    <property type="entry name" value="AAA+_ATPase"/>
</dbReference>
<dbReference type="GO" id="GO:0005524">
    <property type="term" value="F:ATP binding"/>
    <property type="evidence" value="ECO:0007669"/>
    <property type="project" value="UniProtKB-KW"/>
</dbReference>
<comment type="caution">
    <text evidence="7">The sequence shown here is derived from an EMBL/GenBank/DDBJ whole genome shotgun (WGS) entry which is preliminary data.</text>
</comment>
<dbReference type="SMART" id="SM00382">
    <property type="entry name" value="AAA"/>
    <property type="match status" value="1"/>
</dbReference>
<dbReference type="AlphaFoldDB" id="A0A3N6PNK7"/>
<dbReference type="EMBL" id="RCBY01000030">
    <property type="protein sequence ID" value="RQH48280.1"/>
    <property type="molecule type" value="Genomic_DNA"/>
</dbReference>
<dbReference type="InterPro" id="IPR027417">
    <property type="entry name" value="P-loop_NTPase"/>
</dbReference>
<dbReference type="CDD" id="cd03293">
    <property type="entry name" value="ABC_NrtD_SsuB_transporters"/>
    <property type="match status" value="1"/>
</dbReference>
<accession>A0A3N6PNK7</accession>
<feature type="domain" description="ABC transporter" evidence="6">
    <location>
        <begin position="9"/>
        <end position="234"/>
    </location>
</feature>
<dbReference type="GO" id="GO:0016887">
    <property type="term" value="F:ATP hydrolysis activity"/>
    <property type="evidence" value="ECO:0007669"/>
    <property type="project" value="InterPro"/>
</dbReference>
<dbReference type="PROSITE" id="PS50893">
    <property type="entry name" value="ABC_TRANSPORTER_2"/>
    <property type="match status" value="1"/>
</dbReference>
<evidence type="ECO:0000313" key="8">
    <source>
        <dbReference type="Proteomes" id="UP000269154"/>
    </source>
</evidence>
<name>A0A3N6PNK7_9CYAN</name>
<evidence type="ECO:0000256" key="3">
    <source>
        <dbReference type="ARBA" id="ARBA00022448"/>
    </source>
</evidence>
<dbReference type="InterPro" id="IPR017871">
    <property type="entry name" value="ABC_transporter-like_CS"/>
</dbReference>
<dbReference type="Pfam" id="PF00005">
    <property type="entry name" value="ABC_tran"/>
    <property type="match status" value="1"/>
</dbReference>
<dbReference type="InterPro" id="IPR003439">
    <property type="entry name" value="ABC_transporter-like_ATP-bd"/>
</dbReference>
<keyword evidence="4" id="KW-0547">Nucleotide-binding</keyword>
<dbReference type="SUPFAM" id="SSF52540">
    <property type="entry name" value="P-loop containing nucleoside triphosphate hydrolases"/>
    <property type="match status" value="1"/>
</dbReference>
<dbReference type="Gene3D" id="3.40.50.300">
    <property type="entry name" value="P-loop containing nucleotide triphosphate hydrolases"/>
    <property type="match status" value="1"/>
</dbReference>
<keyword evidence="8" id="KW-1185">Reference proteome</keyword>
<dbReference type="PANTHER" id="PTHR42788">
    <property type="entry name" value="TAURINE IMPORT ATP-BINDING PROTEIN-RELATED"/>
    <property type="match status" value="1"/>
</dbReference>
<dbReference type="PANTHER" id="PTHR42788:SF19">
    <property type="entry name" value="ALIPHATIC SULFONATES IMPORT ATP-BINDING PROTEIN SSUB 2"/>
    <property type="match status" value="1"/>
</dbReference>
<proteinExistence type="inferred from homology"/>
<evidence type="ECO:0000256" key="5">
    <source>
        <dbReference type="ARBA" id="ARBA00022840"/>
    </source>
</evidence>
<evidence type="ECO:0000256" key="2">
    <source>
        <dbReference type="ARBA" id="ARBA00009440"/>
    </source>
</evidence>
<sequence length="257" mass="29107">MNNPNNTAISFHHVNKIYPNKTIALQDINFTINHGKFVTFVGPSGCGKSTVLRLISKLSEVSSGKVESNIDRDKNELAFVFQEPALMPWSNVIDNVHLPLKLIGKSLRESRTIVQEAINLVGLDGFERSYPRQLSGGMKMRVSIARALVTNPRIVLMDEPFGALDEMTRSKLNSDLLRVWQERNWTVVFVTHNIYEAVYLSQQVIVMAARPGRVVADVKIDVNYPRSEDFRMSQLCNDYCREISNYLEMGVSGHYSN</sequence>
<dbReference type="Proteomes" id="UP000269154">
    <property type="component" value="Unassembled WGS sequence"/>
</dbReference>